<sequence>MELGWGWDWGSSTVEETRHGGADGGDECRMQTLLAKTPYEIIFDETRGFEPYALEVTRQAWADLGEKAPASAEGLAMHIALHVW</sequence>
<evidence type="ECO:0000256" key="1">
    <source>
        <dbReference type="SAM" id="MobiDB-lite"/>
    </source>
</evidence>
<dbReference type="EMBL" id="GL385398">
    <property type="protein sequence ID" value="EJT73628.1"/>
    <property type="molecule type" value="Genomic_DNA"/>
</dbReference>
<gene>
    <name evidence="3" type="primary">20347942</name>
    <name evidence="2" type="ORF">GGTG_07484</name>
</gene>
<organism evidence="2">
    <name type="scientific">Gaeumannomyces tritici (strain R3-111a-1)</name>
    <name type="common">Wheat and barley take-all root rot fungus</name>
    <name type="synonym">Gaeumannomyces graminis var. tritici</name>
    <dbReference type="NCBI Taxonomy" id="644352"/>
    <lineage>
        <taxon>Eukaryota</taxon>
        <taxon>Fungi</taxon>
        <taxon>Dikarya</taxon>
        <taxon>Ascomycota</taxon>
        <taxon>Pezizomycotina</taxon>
        <taxon>Sordariomycetes</taxon>
        <taxon>Sordariomycetidae</taxon>
        <taxon>Magnaporthales</taxon>
        <taxon>Magnaporthaceae</taxon>
        <taxon>Gaeumannomyces</taxon>
    </lineage>
</organism>
<proteinExistence type="predicted"/>
<evidence type="ECO:0000313" key="3">
    <source>
        <dbReference type="EnsemblFungi" id="EJT73628"/>
    </source>
</evidence>
<evidence type="ECO:0000313" key="2">
    <source>
        <dbReference type="EMBL" id="EJT73628.1"/>
    </source>
</evidence>
<accession>J3P1T6</accession>
<feature type="region of interest" description="Disordered" evidence="1">
    <location>
        <begin position="1"/>
        <end position="24"/>
    </location>
</feature>
<reference evidence="2" key="3">
    <citation type="submission" date="2010-09" db="EMBL/GenBank/DDBJ databases">
        <title>Annotation of Gaeumannomyces graminis var. tritici R3-111a-1.</title>
        <authorList>
            <consortium name="The Broad Institute Genome Sequencing Platform"/>
            <person name="Ma L.-J."/>
            <person name="Dead R."/>
            <person name="Young S.K."/>
            <person name="Zeng Q."/>
            <person name="Gargeya S."/>
            <person name="Fitzgerald M."/>
            <person name="Haas B."/>
            <person name="Abouelleil A."/>
            <person name="Alvarado L."/>
            <person name="Arachchi H.M."/>
            <person name="Berlin A."/>
            <person name="Brown A."/>
            <person name="Chapman S.B."/>
            <person name="Chen Z."/>
            <person name="Dunbar C."/>
            <person name="Freedman E."/>
            <person name="Gearin G."/>
            <person name="Gellesch M."/>
            <person name="Goldberg J."/>
            <person name="Griggs A."/>
            <person name="Gujja S."/>
            <person name="Heiman D."/>
            <person name="Howarth C."/>
            <person name="Larson L."/>
            <person name="Lui A."/>
            <person name="MacDonald P.J.P."/>
            <person name="Mehta T."/>
            <person name="Montmayeur A."/>
            <person name="Murphy C."/>
            <person name="Neiman D."/>
            <person name="Pearson M."/>
            <person name="Priest M."/>
            <person name="Roberts A."/>
            <person name="Saif S."/>
            <person name="Shea T."/>
            <person name="Shenoy N."/>
            <person name="Sisk P."/>
            <person name="Stolte C."/>
            <person name="Sykes S."/>
            <person name="Yandava C."/>
            <person name="Wortman J."/>
            <person name="Nusbaum C."/>
            <person name="Birren B."/>
        </authorList>
    </citation>
    <scope>NUCLEOTIDE SEQUENCE</scope>
    <source>
        <strain evidence="2">R3-111a-1</strain>
    </source>
</reference>
<reference evidence="4" key="1">
    <citation type="submission" date="2010-07" db="EMBL/GenBank/DDBJ databases">
        <title>The genome sequence of Gaeumannomyces graminis var. tritici strain R3-111a-1.</title>
        <authorList>
            <consortium name="The Broad Institute Genome Sequencing Platform"/>
            <person name="Ma L.-J."/>
            <person name="Dead R."/>
            <person name="Young S."/>
            <person name="Zeng Q."/>
            <person name="Koehrsen M."/>
            <person name="Alvarado L."/>
            <person name="Berlin A."/>
            <person name="Chapman S.B."/>
            <person name="Chen Z."/>
            <person name="Freedman E."/>
            <person name="Gellesch M."/>
            <person name="Goldberg J."/>
            <person name="Griggs A."/>
            <person name="Gujja S."/>
            <person name="Heilman E.R."/>
            <person name="Heiman D."/>
            <person name="Hepburn T."/>
            <person name="Howarth C."/>
            <person name="Jen D."/>
            <person name="Larson L."/>
            <person name="Mehta T."/>
            <person name="Neiman D."/>
            <person name="Pearson M."/>
            <person name="Roberts A."/>
            <person name="Saif S."/>
            <person name="Shea T."/>
            <person name="Shenoy N."/>
            <person name="Sisk P."/>
            <person name="Stolte C."/>
            <person name="Sykes S."/>
            <person name="Walk T."/>
            <person name="White J."/>
            <person name="Yandava C."/>
            <person name="Haas B."/>
            <person name="Nusbaum C."/>
            <person name="Birren B."/>
        </authorList>
    </citation>
    <scope>NUCLEOTIDE SEQUENCE [LARGE SCALE GENOMIC DNA]</scope>
    <source>
        <strain evidence="4">R3-111a-1</strain>
    </source>
</reference>
<dbReference type="RefSeq" id="XP_009223572.1">
    <property type="nucleotide sequence ID" value="XM_009225308.1"/>
</dbReference>
<dbReference type="EnsemblFungi" id="EJT73628">
    <property type="protein sequence ID" value="EJT73628"/>
    <property type="gene ID" value="GGTG_07484"/>
</dbReference>
<name>J3P1T6_GAET3</name>
<protein>
    <submittedName>
        <fullName evidence="2 3">Uncharacterized protein</fullName>
    </submittedName>
</protein>
<reference evidence="3" key="4">
    <citation type="journal article" date="2015" name="G3 (Bethesda)">
        <title>Genome sequences of three phytopathogenic species of the Magnaporthaceae family of fungi.</title>
        <authorList>
            <person name="Okagaki L.H."/>
            <person name="Nunes C.C."/>
            <person name="Sailsbery J."/>
            <person name="Clay B."/>
            <person name="Brown D."/>
            <person name="John T."/>
            <person name="Oh Y."/>
            <person name="Young N."/>
            <person name="Fitzgerald M."/>
            <person name="Haas B.J."/>
            <person name="Zeng Q."/>
            <person name="Young S."/>
            <person name="Adiconis X."/>
            <person name="Fan L."/>
            <person name="Levin J.Z."/>
            <person name="Mitchell T.K."/>
            <person name="Okubara P.A."/>
            <person name="Farman M.L."/>
            <person name="Kohn L.M."/>
            <person name="Birren B."/>
            <person name="Ma L.-J."/>
            <person name="Dean R.A."/>
        </authorList>
    </citation>
    <scope>NUCLEOTIDE SEQUENCE</scope>
    <source>
        <strain evidence="3">R3-111a-1</strain>
    </source>
</reference>
<reference evidence="2" key="2">
    <citation type="submission" date="2010-07" db="EMBL/GenBank/DDBJ databases">
        <authorList>
            <consortium name="The Broad Institute Genome Sequencing Platform"/>
            <consortium name="Broad Institute Genome Sequencing Center for Infectious Disease"/>
            <person name="Ma L.-J."/>
            <person name="Dead R."/>
            <person name="Young S."/>
            <person name="Zeng Q."/>
            <person name="Koehrsen M."/>
            <person name="Alvarado L."/>
            <person name="Berlin A."/>
            <person name="Chapman S.B."/>
            <person name="Chen Z."/>
            <person name="Freedman E."/>
            <person name="Gellesch M."/>
            <person name="Goldberg J."/>
            <person name="Griggs A."/>
            <person name="Gujja S."/>
            <person name="Heilman E.R."/>
            <person name="Heiman D."/>
            <person name="Hepburn T."/>
            <person name="Howarth C."/>
            <person name="Jen D."/>
            <person name="Larson L."/>
            <person name="Mehta T."/>
            <person name="Neiman D."/>
            <person name="Pearson M."/>
            <person name="Roberts A."/>
            <person name="Saif S."/>
            <person name="Shea T."/>
            <person name="Shenoy N."/>
            <person name="Sisk P."/>
            <person name="Stolte C."/>
            <person name="Sykes S."/>
            <person name="Walk T."/>
            <person name="White J."/>
            <person name="Yandava C."/>
            <person name="Haas B."/>
            <person name="Nusbaum C."/>
            <person name="Birren B."/>
        </authorList>
    </citation>
    <scope>NUCLEOTIDE SEQUENCE</scope>
    <source>
        <strain evidence="2">R3-111a-1</strain>
    </source>
</reference>
<keyword evidence="4" id="KW-1185">Reference proteome</keyword>
<dbReference type="AlphaFoldDB" id="J3P1T6"/>
<reference evidence="3" key="5">
    <citation type="submission" date="2018-04" db="UniProtKB">
        <authorList>
            <consortium name="EnsemblFungi"/>
        </authorList>
    </citation>
    <scope>IDENTIFICATION</scope>
    <source>
        <strain evidence="3">R3-111a-1</strain>
    </source>
</reference>
<dbReference type="HOGENOM" id="CLU_2527585_0_0_1"/>
<dbReference type="GeneID" id="20347942"/>
<dbReference type="Proteomes" id="UP000006039">
    <property type="component" value="Unassembled WGS sequence"/>
</dbReference>
<evidence type="ECO:0000313" key="4">
    <source>
        <dbReference type="Proteomes" id="UP000006039"/>
    </source>
</evidence>
<dbReference type="VEuPathDB" id="FungiDB:GGTG_07484"/>
<feature type="compositionally biased region" description="Basic and acidic residues" evidence="1">
    <location>
        <begin position="15"/>
        <end position="24"/>
    </location>
</feature>